<dbReference type="AlphaFoldDB" id="A0A9Q0K1J3"/>
<keyword evidence="3" id="KW-1185">Reference proteome</keyword>
<proteinExistence type="predicted"/>
<protein>
    <submittedName>
        <fullName evidence="2">Uncharacterized protein</fullName>
    </submittedName>
</protein>
<feature type="coiled-coil region" evidence="1">
    <location>
        <begin position="34"/>
        <end position="86"/>
    </location>
</feature>
<evidence type="ECO:0000313" key="3">
    <source>
        <dbReference type="Proteomes" id="UP001141806"/>
    </source>
</evidence>
<dbReference type="EMBL" id="JAMYWD010000010">
    <property type="protein sequence ID" value="KAJ4959402.1"/>
    <property type="molecule type" value="Genomic_DNA"/>
</dbReference>
<accession>A0A9Q0K1J3</accession>
<sequence>MLLGVSFSCVLVYIDSIPHAHRPQFFVSLHANFLHDISTRIDSLEAKYARTELRWEIAKDAFARERDRARDQIGALREEAWRYRQRIATLKGEQAKHLEEKISCQWSSSHCVILCWKKFSTLIFWTSRVRRLLLPVLEFRKEVGNWDLFFFYVGHYVFYCNQL</sequence>
<evidence type="ECO:0000313" key="2">
    <source>
        <dbReference type="EMBL" id="KAJ4959402.1"/>
    </source>
</evidence>
<name>A0A9Q0K1J3_9MAGN</name>
<comment type="caution">
    <text evidence="2">The sequence shown here is derived from an EMBL/GenBank/DDBJ whole genome shotgun (WGS) entry which is preliminary data.</text>
</comment>
<organism evidence="2 3">
    <name type="scientific">Protea cynaroides</name>
    <dbReference type="NCBI Taxonomy" id="273540"/>
    <lineage>
        <taxon>Eukaryota</taxon>
        <taxon>Viridiplantae</taxon>
        <taxon>Streptophyta</taxon>
        <taxon>Embryophyta</taxon>
        <taxon>Tracheophyta</taxon>
        <taxon>Spermatophyta</taxon>
        <taxon>Magnoliopsida</taxon>
        <taxon>Proteales</taxon>
        <taxon>Proteaceae</taxon>
        <taxon>Protea</taxon>
    </lineage>
</organism>
<gene>
    <name evidence="2" type="ORF">NE237_026513</name>
</gene>
<dbReference type="Proteomes" id="UP001141806">
    <property type="component" value="Unassembled WGS sequence"/>
</dbReference>
<reference evidence="2" key="1">
    <citation type="journal article" date="2023" name="Plant J.">
        <title>The genome of the king protea, Protea cynaroides.</title>
        <authorList>
            <person name="Chang J."/>
            <person name="Duong T.A."/>
            <person name="Schoeman C."/>
            <person name="Ma X."/>
            <person name="Roodt D."/>
            <person name="Barker N."/>
            <person name="Li Z."/>
            <person name="Van de Peer Y."/>
            <person name="Mizrachi E."/>
        </authorList>
    </citation>
    <scope>NUCLEOTIDE SEQUENCE</scope>
    <source>
        <tissue evidence="2">Young leaves</tissue>
    </source>
</reference>
<evidence type="ECO:0000256" key="1">
    <source>
        <dbReference type="SAM" id="Coils"/>
    </source>
</evidence>
<keyword evidence="1" id="KW-0175">Coiled coil</keyword>